<dbReference type="Proteomes" id="UP000199662">
    <property type="component" value="Unassembled WGS sequence"/>
</dbReference>
<organism evidence="8 9">
    <name type="scientific">Propionispira arboris</name>
    <dbReference type="NCBI Taxonomy" id="84035"/>
    <lineage>
        <taxon>Bacteria</taxon>
        <taxon>Bacillati</taxon>
        <taxon>Bacillota</taxon>
        <taxon>Negativicutes</taxon>
        <taxon>Selenomonadales</taxon>
        <taxon>Selenomonadaceae</taxon>
        <taxon>Propionispira</taxon>
    </lineage>
</organism>
<feature type="transmembrane region" description="Helical" evidence="6">
    <location>
        <begin position="344"/>
        <end position="363"/>
    </location>
</feature>
<evidence type="ECO:0000313" key="9">
    <source>
        <dbReference type="Proteomes" id="UP000199662"/>
    </source>
</evidence>
<proteinExistence type="predicted"/>
<dbReference type="RefSeq" id="WP_019552454.1">
    <property type="nucleotide sequence ID" value="NZ_FNZK01000004.1"/>
</dbReference>
<gene>
    <name evidence="8" type="ORF">SAMN05660742_10472</name>
</gene>
<evidence type="ECO:0000256" key="1">
    <source>
        <dbReference type="ARBA" id="ARBA00004651"/>
    </source>
</evidence>
<sequence>MAESYTGEPLAAHKKVLWTGSMAHFIQDGFTDMLYVFFPVWQAQFALSFTEIGFLKTLFSGTLAGFQVPASSFARRIGAFELLVSGILLTSAAVFFLGYSAGSPIMLGCILAVGGIGASVQHPLSSLLISNAYTGINARRTALSTFNVAGDIGKLVLPGAAAYLMMQYSWMSVSHILGLFGMGLAAVILLNNRETRPKTNVPEAKTLRAADGYLKWKGNEAFWSLSTIGIVDSATRMGFLTFLPFLLQEKGAALSTTGLVLSLIFAGGAAGKFVCGMMAVKFGVLRSVIITEIMTTLCIFAMIVFPLHAAIVFSPIIGIVLNGTSSVLYGSVPELVVEKRRQQAFAIFYTLTIGSGAISPSVYGIISDFVGIKVCVIIVAVVALLTIPLTVPLKNKFLVKG</sequence>
<evidence type="ECO:0000256" key="6">
    <source>
        <dbReference type="SAM" id="Phobius"/>
    </source>
</evidence>
<feature type="transmembrane region" description="Helical" evidence="6">
    <location>
        <begin position="283"/>
        <end position="305"/>
    </location>
</feature>
<name>A0A1H6WZH6_9FIRM</name>
<dbReference type="InterPro" id="IPR020846">
    <property type="entry name" value="MFS_dom"/>
</dbReference>
<comment type="subcellular location">
    <subcellularLocation>
        <location evidence="1">Cell membrane</location>
        <topology evidence="1">Multi-pass membrane protein</topology>
    </subcellularLocation>
</comment>
<dbReference type="InterPro" id="IPR036259">
    <property type="entry name" value="MFS_trans_sf"/>
</dbReference>
<feature type="transmembrane region" description="Helical" evidence="6">
    <location>
        <begin position="311"/>
        <end position="332"/>
    </location>
</feature>
<evidence type="ECO:0000256" key="5">
    <source>
        <dbReference type="ARBA" id="ARBA00023136"/>
    </source>
</evidence>
<dbReference type="PANTHER" id="PTHR43129:SF1">
    <property type="entry name" value="FOSMIDOMYCIN RESISTANCE PROTEIN"/>
    <property type="match status" value="1"/>
</dbReference>
<accession>A0A1H6WZH6</accession>
<keyword evidence="2" id="KW-0813">Transport</keyword>
<dbReference type="PANTHER" id="PTHR43129">
    <property type="entry name" value="FOSMIDOMYCIN RESISTANCE PROTEIN"/>
    <property type="match status" value="1"/>
</dbReference>
<dbReference type="SUPFAM" id="SSF103473">
    <property type="entry name" value="MFS general substrate transporter"/>
    <property type="match status" value="1"/>
</dbReference>
<evidence type="ECO:0000256" key="4">
    <source>
        <dbReference type="ARBA" id="ARBA00022989"/>
    </source>
</evidence>
<keyword evidence="5 6" id="KW-0472">Membrane</keyword>
<feature type="transmembrane region" description="Helical" evidence="6">
    <location>
        <begin position="369"/>
        <end position="391"/>
    </location>
</feature>
<dbReference type="InterPro" id="IPR011701">
    <property type="entry name" value="MFS"/>
</dbReference>
<keyword evidence="4 6" id="KW-1133">Transmembrane helix</keyword>
<feature type="transmembrane region" description="Helical" evidence="6">
    <location>
        <begin position="222"/>
        <end position="246"/>
    </location>
</feature>
<feature type="transmembrane region" description="Helical" evidence="6">
    <location>
        <begin position="43"/>
        <end position="66"/>
    </location>
</feature>
<keyword evidence="9" id="KW-1185">Reference proteome</keyword>
<feature type="transmembrane region" description="Helical" evidence="6">
    <location>
        <begin position="252"/>
        <end position="271"/>
    </location>
</feature>
<dbReference type="GO" id="GO:0005886">
    <property type="term" value="C:plasma membrane"/>
    <property type="evidence" value="ECO:0007669"/>
    <property type="project" value="UniProtKB-SubCell"/>
</dbReference>
<dbReference type="STRING" id="84035.SAMN05660742_10472"/>
<feature type="transmembrane region" description="Helical" evidence="6">
    <location>
        <begin position="78"/>
        <end position="99"/>
    </location>
</feature>
<keyword evidence="3 6" id="KW-0812">Transmembrane</keyword>
<evidence type="ECO:0000259" key="7">
    <source>
        <dbReference type="PROSITE" id="PS50850"/>
    </source>
</evidence>
<feature type="domain" description="Major facilitator superfamily (MFS) profile" evidence="7">
    <location>
        <begin position="16"/>
        <end position="391"/>
    </location>
</feature>
<dbReference type="AlphaFoldDB" id="A0A1H6WZH6"/>
<reference evidence="8 9" key="1">
    <citation type="submission" date="2016-10" db="EMBL/GenBank/DDBJ databases">
        <authorList>
            <person name="de Groot N.N."/>
        </authorList>
    </citation>
    <scope>NUCLEOTIDE SEQUENCE [LARGE SCALE GENOMIC DNA]</scope>
    <source>
        <strain evidence="8 9">DSM 2179</strain>
    </source>
</reference>
<feature type="transmembrane region" description="Helical" evidence="6">
    <location>
        <begin position="170"/>
        <end position="190"/>
    </location>
</feature>
<protein>
    <submittedName>
        <fullName evidence="8">Major Facilitator Superfamily protein</fullName>
    </submittedName>
</protein>
<evidence type="ECO:0000256" key="2">
    <source>
        <dbReference type="ARBA" id="ARBA00022448"/>
    </source>
</evidence>
<dbReference type="EMBL" id="FNZK01000004">
    <property type="protein sequence ID" value="SEJ18220.1"/>
    <property type="molecule type" value="Genomic_DNA"/>
</dbReference>
<dbReference type="Pfam" id="PF07690">
    <property type="entry name" value="MFS_1"/>
    <property type="match status" value="2"/>
</dbReference>
<evidence type="ECO:0000256" key="3">
    <source>
        <dbReference type="ARBA" id="ARBA00022692"/>
    </source>
</evidence>
<dbReference type="Gene3D" id="1.20.1250.20">
    <property type="entry name" value="MFS general substrate transporter like domains"/>
    <property type="match status" value="2"/>
</dbReference>
<dbReference type="PROSITE" id="PS50850">
    <property type="entry name" value="MFS"/>
    <property type="match status" value="1"/>
</dbReference>
<dbReference type="GO" id="GO:0022857">
    <property type="term" value="F:transmembrane transporter activity"/>
    <property type="evidence" value="ECO:0007669"/>
    <property type="project" value="InterPro"/>
</dbReference>
<evidence type="ECO:0000313" key="8">
    <source>
        <dbReference type="EMBL" id="SEJ18220.1"/>
    </source>
</evidence>